<dbReference type="EMBL" id="BMXY01000001">
    <property type="protein sequence ID" value="GGZ60463.1"/>
    <property type="molecule type" value="Genomic_DNA"/>
</dbReference>
<feature type="chain" id="PRO_5045079696" description="Tetratricopeptide repeat protein" evidence="1">
    <location>
        <begin position="20"/>
        <end position="211"/>
    </location>
</feature>
<dbReference type="InterPro" id="IPR011990">
    <property type="entry name" value="TPR-like_helical_dom_sf"/>
</dbReference>
<dbReference type="SUPFAM" id="SSF48452">
    <property type="entry name" value="TPR-like"/>
    <property type="match status" value="1"/>
</dbReference>
<comment type="caution">
    <text evidence="2">The sequence shown here is derived from an EMBL/GenBank/DDBJ whole genome shotgun (WGS) entry which is preliminary data.</text>
</comment>
<feature type="signal peptide" evidence="1">
    <location>
        <begin position="1"/>
        <end position="19"/>
    </location>
</feature>
<dbReference type="Proteomes" id="UP000643403">
    <property type="component" value="Unassembled WGS sequence"/>
</dbReference>
<evidence type="ECO:0000313" key="2">
    <source>
        <dbReference type="EMBL" id="GGZ60463.1"/>
    </source>
</evidence>
<evidence type="ECO:0000256" key="1">
    <source>
        <dbReference type="SAM" id="SignalP"/>
    </source>
</evidence>
<keyword evidence="3" id="KW-1185">Reference proteome</keyword>
<evidence type="ECO:0000313" key="3">
    <source>
        <dbReference type="Proteomes" id="UP000643403"/>
    </source>
</evidence>
<organism evidence="2 3">
    <name type="scientific">Cognatilysobacter xinjiangensis</name>
    <dbReference type="NCBI Taxonomy" id="546892"/>
    <lineage>
        <taxon>Bacteria</taxon>
        <taxon>Pseudomonadati</taxon>
        <taxon>Pseudomonadota</taxon>
        <taxon>Gammaproteobacteria</taxon>
        <taxon>Lysobacterales</taxon>
        <taxon>Lysobacteraceae</taxon>
        <taxon>Cognatilysobacter</taxon>
    </lineage>
</organism>
<keyword evidence="1" id="KW-0732">Signal</keyword>
<evidence type="ECO:0008006" key="4">
    <source>
        <dbReference type="Google" id="ProtNLM"/>
    </source>
</evidence>
<sequence>MRHFAVVLVLAALAGIAQAAGPLPVHRPQGVYREDDPAAAAMRPPSGNPFAYRRYLDAVIQQSPDNVAALVARAYLLKNSGQVKRARRDWERAAAAAKPGSPQERHLQWSRGWGHYDLGEYEDAFEDWRRALAAHGGRPFWVPHTMALLYWTTGDRDTAVAWYDAAVATNGDWATEDGFEARTDSWRPQQRERMREAFAAWKQRRAALATP</sequence>
<proteinExistence type="predicted"/>
<dbReference type="Gene3D" id="1.25.40.10">
    <property type="entry name" value="Tetratricopeptide repeat domain"/>
    <property type="match status" value="1"/>
</dbReference>
<protein>
    <recommendedName>
        <fullName evidence="4">Tetratricopeptide repeat protein</fullName>
    </recommendedName>
</protein>
<name>A0ABQ3BZL3_9GAMM</name>
<gene>
    <name evidence="2" type="ORF">GCM10008101_12930</name>
</gene>
<dbReference type="RefSeq" id="WP_189447957.1">
    <property type="nucleotide sequence ID" value="NZ_BMXY01000001.1"/>
</dbReference>
<accession>A0ABQ3BZL3</accession>
<reference evidence="3" key="1">
    <citation type="journal article" date="2019" name="Int. J. Syst. Evol. Microbiol.">
        <title>The Global Catalogue of Microorganisms (GCM) 10K type strain sequencing project: providing services to taxonomists for standard genome sequencing and annotation.</title>
        <authorList>
            <consortium name="The Broad Institute Genomics Platform"/>
            <consortium name="The Broad Institute Genome Sequencing Center for Infectious Disease"/>
            <person name="Wu L."/>
            <person name="Ma J."/>
        </authorList>
    </citation>
    <scope>NUCLEOTIDE SEQUENCE [LARGE SCALE GENOMIC DNA]</scope>
    <source>
        <strain evidence="3">KCTC 22558</strain>
    </source>
</reference>